<protein>
    <submittedName>
        <fullName evidence="1">Uncharacterized protein</fullName>
    </submittedName>
</protein>
<organism evidence="1 2">
    <name type="scientific">Nitrolancea hollandica Lb</name>
    <dbReference type="NCBI Taxonomy" id="1129897"/>
    <lineage>
        <taxon>Bacteria</taxon>
        <taxon>Pseudomonadati</taxon>
        <taxon>Thermomicrobiota</taxon>
        <taxon>Thermomicrobia</taxon>
        <taxon>Sphaerobacterales</taxon>
        <taxon>Sphaerobacterineae</taxon>
        <taxon>Sphaerobacteraceae</taxon>
        <taxon>Nitrolancea</taxon>
    </lineage>
</organism>
<evidence type="ECO:0000313" key="2">
    <source>
        <dbReference type="Proteomes" id="UP000004221"/>
    </source>
</evidence>
<accession>I4EMF8</accession>
<evidence type="ECO:0000313" key="1">
    <source>
        <dbReference type="EMBL" id="CCF85871.1"/>
    </source>
</evidence>
<dbReference type="OrthoDB" id="4700192at2"/>
<comment type="caution">
    <text evidence="1">The sequence shown here is derived from an EMBL/GenBank/DDBJ whole genome shotgun (WGS) entry which is preliminary data.</text>
</comment>
<proteinExistence type="predicted"/>
<dbReference type="EMBL" id="CAGS01000556">
    <property type="protein sequence ID" value="CCF85871.1"/>
    <property type="molecule type" value="Genomic_DNA"/>
</dbReference>
<name>I4EMF8_9BACT</name>
<dbReference type="RefSeq" id="WP_008481145.1">
    <property type="nucleotide sequence ID" value="NZ_CAGS01000556.1"/>
</dbReference>
<keyword evidence="2" id="KW-1185">Reference proteome</keyword>
<dbReference type="AlphaFoldDB" id="I4EMF8"/>
<dbReference type="Proteomes" id="UP000004221">
    <property type="component" value="Unassembled WGS sequence"/>
</dbReference>
<sequence length="285" mass="32283">MIGELYFEGWNGRAYLATLVDEGSEKLEVAILRGVSTERIVAEFRERTSDRLNRGILVAYAEEMLAKHVEGASFGSGHFWRRIAPILQLLDVDRRRVADCLDAHGIGDWWSASFAIAEQLPLGWEWSQRFDIAHEVAIASSRLDEYSTWWITPERLPVTLDARTVRSGQPWLLDYYQSRPVVGSTPLDFGNAKPPVYEIASARDWAEFVDSYPYAAKSFRTYDWGYPGSAGLVIPDWAKVAKDWDGVHVSVSGYPSAAYRPLPIRHGWTVLAGWHPGATVWLRWP</sequence>
<gene>
    <name evidence="1" type="ORF">NITHO_60005</name>
</gene>
<reference evidence="1 2" key="1">
    <citation type="journal article" date="2012" name="ISME J.">
        <title>Nitrification expanded: discovery, physiology and genomics of a nitrite-oxidizing bacterium from the phylum Chloroflexi.</title>
        <authorList>
            <person name="Sorokin D.Y."/>
            <person name="Lucker S."/>
            <person name="Vejmelkova D."/>
            <person name="Kostrikina N.A."/>
            <person name="Kleerebezem R."/>
            <person name="Rijpstra W.I."/>
            <person name="Damste J.S."/>
            <person name="Le Paslier D."/>
            <person name="Muyzer G."/>
            <person name="Wagner M."/>
            <person name="van Loosdrecht M.C."/>
            <person name="Daims H."/>
        </authorList>
    </citation>
    <scope>NUCLEOTIDE SEQUENCE [LARGE SCALE GENOMIC DNA]</scope>
    <source>
        <strain evidence="2">none</strain>
    </source>
</reference>